<proteinExistence type="predicted"/>
<protein>
    <submittedName>
        <fullName evidence="2">Uncharacterized protein</fullName>
    </submittedName>
</protein>
<keyword evidence="1" id="KW-0472">Membrane</keyword>
<organism evidence="2 3">
    <name type="scientific">Hymenobacter rigui</name>
    <dbReference type="NCBI Taxonomy" id="334424"/>
    <lineage>
        <taxon>Bacteria</taxon>
        <taxon>Pseudomonadati</taxon>
        <taxon>Bacteroidota</taxon>
        <taxon>Cytophagia</taxon>
        <taxon>Cytophagales</taxon>
        <taxon>Hymenobacteraceae</taxon>
        <taxon>Hymenobacter</taxon>
    </lineage>
</organism>
<reference evidence="2 3" key="1">
    <citation type="submission" date="2018-12" db="EMBL/GenBank/DDBJ databases">
        <authorList>
            <person name="Feng G."/>
            <person name="Zhu H."/>
        </authorList>
    </citation>
    <scope>NUCLEOTIDE SEQUENCE [LARGE SCALE GENOMIC DNA]</scope>
    <source>
        <strain evidence="2 3">KCTC 12533</strain>
    </source>
</reference>
<accession>A0A3R9MLJ3</accession>
<gene>
    <name evidence="2" type="ORF">EI291_19755</name>
</gene>
<feature type="transmembrane region" description="Helical" evidence="1">
    <location>
        <begin position="145"/>
        <end position="166"/>
    </location>
</feature>
<keyword evidence="1" id="KW-0812">Transmembrane</keyword>
<evidence type="ECO:0000313" key="3">
    <source>
        <dbReference type="Proteomes" id="UP000273500"/>
    </source>
</evidence>
<feature type="transmembrane region" description="Helical" evidence="1">
    <location>
        <begin position="23"/>
        <end position="39"/>
    </location>
</feature>
<evidence type="ECO:0000256" key="1">
    <source>
        <dbReference type="SAM" id="Phobius"/>
    </source>
</evidence>
<sequence length="201" mass="22168">MLSFLLGTLAILTSEVPGLVKVAEAGLLMVVAVGGYLVLKRLVIQQATVEVWAERVVVHYHSRSQPSVIEFAEVKHYKHKSLRDREEIVFRLANKASRKISANQLFGSIGDFAGLVQALETVAGRYQQLHPGSMVRARSFFERRISTVLLIVITFLLLLFVSKSLFNASVPTVNILGAAGAYLSYLGSWWTAGKGRSQHEA</sequence>
<evidence type="ECO:0000313" key="2">
    <source>
        <dbReference type="EMBL" id="RSK45075.1"/>
    </source>
</evidence>
<name>A0A3R9MLJ3_9BACT</name>
<dbReference type="AlphaFoldDB" id="A0A3R9MLJ3"/>
<dbReference type="Proteomes" id="UP000273500">
    <property type="component" value="Unassembled WGS sequence"/>
</dbReference>
<dbReference type="EMBL" id="RWIT01000016">
    <property type="protein sequence ID" value="RSK45075.1"/>
    <property type="molecule type" value="Genomic_DNA"/>
</dbReference>
<keyword evidence="1" id="KW-1133">Transmembrane helix</keyword>
<dbReference type="RefSeq" id="WP_125424011.1">
    <property type="nucleotide sequence ID" value="NZ_RWIT01000016.1"/>
</dbReference>
<keyword evidence="3" id="KW-1185">Reference proteome</keyword>
<feature type="transmembrane region" description="Helical" evidence="1">
    <location>
        <begin position="172"/>
        <end position="192"/>
    </location>
</feature>
<comment type="caution">
    <text evidence="2">The sequence shown here is derived from an EMBL/GenBank/DDBJ whole genome shotgun (WGS) entry which is preliminary data.</text>
</comment>